<evidence type="ECO:0000313" key="1">
    <source>
        <dbReference type="EMBL" id="RXI07198.1"/>
    </source>
</evidence>
<dbReference type="Proteomes" id="UP000290289">
    <property type="component" value="Chromosome 2"/>
</dbReference>
<reference evidence="1 2" key="1">
    <citation type="submission" date="2018-10" db="EMBL/GenBank/DDBJ databases">
        <title>A high-quality apple genome assembly.</title>
        <authorList>
            <person name="Hu J."/>
        </authorList>
    </citation>
    <scope>NUCLEOTIDE SEQUENCE [LARGE SCALE GENOMIC DNA]</scope>
    <source>
        <strain evidence="2">cv. HFTH1</strain>
        <tissue evidence="1">Young leaf</tissue>
    </source>
</reference>
<dbReference type="EMBL" id="RDQH01000328">
    <property type="protein sequence ID" value="RXI07198.1"/>
    <property type="molecule type" value="Genomic_DNA"/>
</dbReference>
<sequence length="86" mass="9355">MYTSEVSVLPHLTGSGCCKGLFIDLGLFPEDQRIAVAASLDMWAELYEGSADKVSMANLYELTISNLAGLVVTRHGNFTFITNLLL</sequence>
<proteinExistence type="predicted"/>
<evidence type="ECO:0000313" key="2">
    <source>
        <dbReference type="Proteomes" id="UP000290289"/>
    </source>
</evidence>
<organism evidence="1 2">
    <name type="scientific">Malus domestica</name>
    <name type="common">Apple</name>
    <name type="synonym">Pyrus malus</name>
    <dbReference type="NCBI Taxonomy" id="3750"/>
    <lineage>
        <taxon>Eukaryota</taxon>
        <taxon>Viridiplantae</taxon>
        <taxon>Streptophyta</taxon>
        <taxon>Embryophyta</taxon>
        <taxon>Tracheophyta</taxon>
        <taxon>Spermatophyta</taxon>
        <taxon>Magnoliopsida</taxon>
        <taxon>eudicotyledons</taxon>
        <taxon>Gunneridae</taxon>
        <taxon>Pentapetalae</taxon>
        <taxon>rosids</taxon>
        <taxon>fabids</taxon>
        <taxon>Rosales</taxon>
        <taxon>Rosaceae</taxon>
        <taxon>Amygdaloideae</taxon>
        <taxon>Maleae</taxon>
        <taxon>Malus</taxon>
    </lineage>
</organism>
<comment type="caution">
    <text evidence="1">The sequence shown here is derived from an EMBL/GenBank/DDBJ whole genome shotgun (WGS) entry which is preliminary data.</text>
</comment>
<name>A0A498KHM4_MALDO</name>
<gene>
    <name evidence="1" type="ORF">DVH24_026334</name>
</gene>
<protein>
    <submittedName>
        <fullName evidence="1">Uncharacterized protein</fullName>
    </submittedName>
</protein>
<keyword evidence="2" id="KW-1185">Reference proteome</keyword>
<dbReference type="AlphaFoldDB" id="A0A498KHM4"/>
<accession>A0A498KHM4</accession>